<dbReference type="InterPro" id="IPR012337">
    <property type="entry name" value="RNaseH-like_sf"/>
</dbReference>
<dbReference type="GO" id="GO:0015074">
    <property type="term" value="P:DNA integration"/>
    <property type="evidence" value="ECO:0007669"/>
    <property type="project" value="InterPro"/>
</dbReference>
<evidence type="ECO:0000259" key="1">
    <source>
        <dbReference type="PROSITE" id="PS50994"/>
    </source>
</evidence>
<comment type="caution">
    <text evidence="2">The sequence shown here is derived from an EMBL/GenBank/DDBJ whole genome shotgun (WGS) entry which is preliminary data.</text>
</comment>
<reference evidence="2 3" key="1">
    <citation type="submission" date="2020-01" db="EMBL/GenBank/DDBJ databases">
        <authorList>
            <person name="Chen S."/>
        </authorList>
    </citation>
    <scope>NUCLEOTIDE SEQUENCE [LARGE SCALE GENOMIC DNA]</scope>
    <source>
        <strain evidence="2 3">GS-10</strain>
    </source>
</reference>
<dbReference type="AlphaFoldDB" id="A0A6L8LMA9"/>
<dbReference type="PANTHER" id="PTHR47515">
    <property type="entry name" value="LOW CALCIUM RESPONSE LOCUS PROTEIN T"/>
    <property type="match status" value="1"/>
</dbReference>
<name>A0A6L8LMA9_9RHOB</name>
<sequence length="119" mass="13522">MGEDQSDLFIMRGVPVCCRSDNGPEFVVQADQDWIKAVGAKTACIEPGPPWENGYCESFDTRFRAESLNGEVFHNLREAEILIEQWRKRYCTNRQHSALGCRPPAPETIAPMEPRAIMH</sequence>
<dbReference type="GO" id="GO:0003676">
    <property type="term" value="F:nucleic acid binding"/>
    <property type="evidence" value="ECO:0007669"/>
    <property type="project" value="InterPro"/>
</dbReference>
<dbReference type="InterPro" id="IPR001584">
    <property type="entry name" value="Integrase_cat-core"/>
</dbReference>
<evidence type="ECO:0000313" key="3">
    <source>
        <dbReference type="Proteomes" id="UP000479043"/>
    </source>
</evidence>
<dbReference type="Proteomes" id="UP000479043">
    <property type="component" value="Unassembled WGS sequence"/>
</dbReference>
<keyword evidence="3" id="KW-1185">Reference proteome</keyword>
<proteinExistence type="predicted"/>
<organism evidence="2 3">
    <name type="scientific">Thalassovita mangrovi</name>
    <dbReference type="NCBI Taxonomy" id="2692236"/>
    <lineage>
        <taxon>Bacteria</taxon>
        <taxon>Pseudomonadati</taxon>
        <taxon>Pseudomonadota</taxon>
        <taxon>Alphaproteobacteria</taxon>
        <taxon>Rhodobacterales</taxon>
        <taxon>Roseobacteraceae</taxon>
        <taxon>Thalassovita</taxon>
    </lineage>
</organism>
<protein>
    <submittedName>
        <fullName evidence="2">Transposase</fullName>
    </submittedName>
</protein>
<dbReference type="PROSITE" id="PS50994">
    <property type="entry name" value="INTEGRASE"/>
    <property type="match status" value="1"/>
</dbReference>
<dbReference type="SUPFAM" id="SSF53098">
    <property type="entry name" value="Ribonuclease H-like"/>
    <property type="match status" value="1"/>
</dbReference>
<dbReference type="Gene3D" id="3.30.420.10">
    <property type="entry name" value="Ribonuclease H-like superfamily/Ribonuclease H"/>
    <property type="match status" value="1"/>
</dbReference>
<feature type="domain" description="Integrase catalytic" evidence="1">
    <location>
        <begin position="1"/>
        <end position="111"/>
    </location>
</feature>
<evidence type="ECO:0000313" key="2">
    <source>
        <dbReference type="EMBL" id="MYM57191.1"/>
    </source>
</evidence>
<dbReference type="EMBL" id="WWEN01000009">
    <property type="protein sequence ID" value="MYM57191.1"/>
    <property type="molecule type" value="Genomic_DNA"/>
</dbReference>
<gene>
    <name evidence="2" type="ORF">GR167_17880</name>
</gene>
<dbReference type="Pfam" id="PF13683">
    <property type="entry name" value="rve_3"/>
    <property type="match status" value="1"/>
</dbReference>
<accession>A0A6L8LMA9</accession>
<dbReference type="InterPro" id="IPR036397">
    <property type="entry name" value="RNaseH_sf"/>
</dbReference>
<dbReference type="PANTHER" id="PTHR47515:SF1">
    <property type="entry name" value="BLR2054 PROTEIN"/>
    <property type="match status" value="1"/>
</dbReference>